<dbReference type="AlphaFoldDB" id="A0A2T5MEI2"/>
<evidence type="ECO:0000313" key="5">
    <source>
        <dbReference type="EMBL" id="PTU30976.1"/>
    </source>
</evidence>
<dbReference type="Pfam" id="PF12833">
    <property type="entry name" value="HTH_18"/>
    <property type="match status" value="1"/>
</dbReference>
<protein>
    <submittedName>
        <fullName evidence="5">AraC family transcriptional regulator</fullName>
    </submittedName>
</protein>
<dbReference type="PANTHER" id="PTHR47894">
    <property type="entry name" value="HTH-TYPE TRANSCRIPTIONAL REGULATOR GADX"/>
    <property type="match status" value="1"/>
</dbReference>
<accession>A0A2T5MEI2</accession>
<dbReference type="GO" id="GO:0005829">
    <property type="term" value="C:cytosol"/>
    <property type="evidence" value="ECO:0007669"/>
    <property type="project" value="TreeGrafter"/>
</dbReference>
<name>A0A2T5MEI2_9GAMM</name>
<dbReference type="InterPro" id="IPR032687">
    <property type="entry name" value="AraC-type_N"/>
</dbReference>
<dbReference type="PROSITE" id="PS01124">
    <property type="entry name" value="HTH_ARAC_FAMILY_2"/>
    <property type="match status" value="1"/>
</dbReference>
<dbReference type="Pfam" id="PF12625">
    <property type="entry name" value="Arabinose_bd"/>
    <property type="match status" value="1"/>
</dbReference>
<evidence type="ECO:0000313" key="6">
    <source>
        <dbReference type="Proteomes" id="UP000244248"/>
    </source>
</evidence>
<evidence type="ECO:0000259" key="4">
    <source>
        <dbReference type="PROSITE" id="PS01124"/>
    </source>
</evidence>
<sequence length="346" mass="39618">MRDSGQMLQVTHEAMVKAGVDVTAIYTKLGYDAEKLSLRDLRTPHQQQAFFWTTVEAVTGDADIGLHLCPHMPVYRGEVLEYLMFSSPTFGEGIARTVKYLRLVSDAIDVRLIQDETGTHISVIGTTSEAPQLRHTEICVAYELIQFAKSVSAGAFKPLRVQLRCSRRSDIEQYEKVFDCPVTFDGKLGEIWIDPAILEYRSPHWDPDLLSLHEELAEKRLSNLVRQDLIERIRLLFSQRLELDQCDLEDVARELGMAPRRLRFELTRAGTSFSDLLSGFRFALARRLLSRTEEPIENIVYLTGFSEPSTFYRAFKRWSGMTPVQYREGRRDGSVEHKPTKEDQPA</sequence>
<dbReference type="PANTHER" id="PTHR47894:SF1">
    <property type="entry name" value="HTH-TYPE TRANSCRIPTIONAL REGULATOR VQSM"/>
    <property type="match status" value="1"/>
</dbReference>
<dbReference type="GO" id="GO:0000976">
    <property type="term" value="F:transcription cis-regulatory region binding"/>
    <property type="evidence" value="ECO:0007669"/>
    <property type="project" value="TreeGrafter"/>
</dbReference>
<evidence type="ECO:0000256" key="2">
    <source>
        <dbReference type="ARBA" id="ARBA00023125"/>
    </source>
</evidence>
<keyword evidence="3" id="KW-0804">Transcription</keyword>
<dbReference type="SUPFAM" id="SSF46689">
    <property type="entry name" value="Homeodomain-like"/>
    <property type="match status" value="1"/>
</dbReference>
<proteinExistence type="predicted"/>
<evidence type="ECO:0000256" key="1">
    <source>
        <dbReference type="ARBA" id="ARBA00023015"/>
    </source>
</evidence>
<dbReference type="EMBL" id="QANS01000004">
    <property type="protein sequence ID" value="PTU30976.1"/>
    <property type="molecule type" value="Genomic_DNA"/>
</dbReference>
<organism evidence="5 6">
    <name type="scientific">Stenotrophobium rhamnosiphilum</name>
    <dbReference type="NCBI Taxonomy" id="2029166"/>
    <lineage>
        <taxon>Bacteria</taxon>
        <taxon>Pseudomonadati</taxon>
        <taxon>Pseudomonadota</taxon>
        <taxon>Gammaproteobacteria</taxon>
        <taxon>Nevskiales</taxon>
        <taxon>Nevskiaceae</taxon>
        <taxon>Stenotrophobium</taxon>
    </lineage>
</organism>
<evidence type="ECO:0000256" key="3">
    <source>
        <dbReference type="ARBA" id="ARBA00023163"/>
    </source>
</evidence>
<dbReference type="GO" id="GO:0003700">
    <property type="term" value="F:DNA-binding transcription factor activity"/>
    <property type="evidence" value="ECO:0007669"/>
    <property type="project" value="InterPro"/>
</dbReference>
<dbReference type="OrthoDB" id="5582699at2"/>
<keyword evidence="6" id="KW-1185">Reference proteome</keyword>
<keyword evidence="2" id="KW-0238">DNA-binding</keyword>
<keyword evidence="1" id="KW-0805">Transcription regulation</keyword>
<dbReference type="SMART" id="SM00342">
    <property type="entry name" value="HTH_ARAC"/>
    <property type="match status" value="1"/>
</dbReference>
<comment type="caution">
    <text evidence="5">The sequence shown here is derived from an EMBL/GenBank/DDBJ whole genome shotgun (WGS) entry which is preliminary data.</text>
</comment>
<dbReference type="InterPro" id="IPR018060">
    <property type="entry name" value="HTH_AraC"/>
</dbReference>
<dbReference type="Gene3D" id="1.10.10.60">
    <property type="entry name" value="Homeodomain-like"/>
    <property type="match status" value="1"/>
</dbReference>
<dbReference type="Proteomes" id="UP000244248">
    <property type="component" value="Unassembled WGS sequence"/>
</dbReference>
<feature type="domain" description="HTH araC/xylS-type" evidence="4">
    <location>
        <begin position="231"/>
        <end position="329"/>
    </location>
</feature>
<gene>
    <name evidence="5" type="ORF">CJD38_11770</name>
</gene>
<reference evidence="5 6" key="1">
    <citation type="submission" date="2018-04" db="EMBL/GenBank/DDBJ databases">
        <title>Novel species isolated from glacier.</title>
        <authorList>
            <person name="Liu Q."/>
            <person name="Xin Y.-H."/>
        </authorList>
    </citation>
    <scope>NUCLEOTIDE SEQUENCE [LARGE SCALE GENOMIC DNA]</scope>
    <source>
        <strain evidence="5 6">GT1R17</strain>
    </source>
</reference>
<dbReference type="InterPro" id="IPR009057">
    <property type="entry name" value="Homeodomain-like_sf"/>
</dbReference>